<keyword evidence="1 4" id="KW-0808">Transferase</keyword>
<gene>
    <name evidence="5" type="ORF">HPB48_010949</name>
</gene>
<evidence type="ECO:0000313" key="5">
    <source>
        <dbReference type="EMBL" id="KAH9376755.1"/>
    </source>
</evidence>
<dbReference type="SUPFAM" id="SSF52540">
    <property type="entry name" value="P-loop containing nucleoside triphosphate hydrolases"/>
    <property type="match status" value="1"/>
</dbReference>
<dbReference type="Pfam" id="PF00406">
    <property type="entry name" value="ADK"/>
    <property type="match status" value="1"/>
</dbReference>
<dbReference type="GO" id="GO:0005524">
    <property type="term" value="F:ATP binding"/>
    <property type="evidence" value="ECO:0007669"/>
    <property type="project" value="InterPro"/>
</dbReference>
<dbReference type="OrthoDB" id="442176at2759"/>
<name>A0A9J6GMW4_HAELO</name>
<evidence type="ECO:0000256" key="1">
    <source>
        <dbReference type="ARBA" id="ARBA00022679"/>
    </source>
</evidence>
<dbReference type="PROSITE" id="PS00113">
    <property type="entry name" value="ADENYLATE_KINASE"/>
    <property type="match status" value="1"/>
</dbReference>
<dbReference type="HAMAP" id="MF_00235">
    <property type="entry name" value="Adenylate_kinase_Adk"/>
    <property type="match status" value="1"/>
</dbReference>
<dbReference type="EMBL" id="JABSTR010000008">
    <property type="protein sequence ID" value="KAH9376755.1"/>
    <property type="molecule type" value="Genomic_DNA"/>
</dbReference>
<dbReference type="VEuPathDB" id="VectorBase:HLOH_062090"/>
<dbReference type="Proteomes" id="UP000821853">
    <property type="component" value="Unassembled WGS sequence"/>
</dbReference>
<keyword evidence="6" id="KW-1185">Reference proteome</keyword>
<dbReference type="Gene3D" id="3.40.50.300">
    <property type="entry name" value="P-loop containing nucleotide triphosphate hydrolases"/>
    <property type="match status" value="1"/>
</dbReference>
<reference evidence="5 6" key="1">
    <citation type="journal article" date="2020" name="Cell">
        <title>Large-Scale Comparative Analyses of Tick Genomes Elucidate Their Genetic Diversity and Vector Capacities.</title>
        <authorList>
            <consortium name="Tick Genome and Microbiome Consortium (TIGMIC)"/>
            <person name="Jia N."/>
            <person name="Wang J."/>
            <person name="Shi W."/>
            <person name="Du L."/>
            <person name="Sun Y."/>
            <person name="Zhan W."/>
            <person name="Jiang J.F."/>
            <person name="Wang Q."/>
            <person name="Zhang B."/>
            <person name="Ji P."/>
            <person name="Bell-Sakyi L."/>
            <person name="Cui X.M."/>
            <person name="Yuan T.T."/>
            <person name="Jiang B.G."/>
            <person name="Yang W.F."/>
            <person name="Lam T.T."/>
            <person name="Chang Q.C."/>
            <person name="Ding S.J."/>
            <person name="Wang X.J."/>
            <person name="Zhu J.G."/>
            <person name="Ruan X.D."/>
            <person name="Zhao L."/>
            <person name="Wei J.T."/>
            <person name="Ye R.Z."/>
            <person name="Que T.C."/>
            <person name="Du C.H."/>
            <person name="Zhou Y.H."/>
            <person name="Cheng J.X."/>
            <person name="Dai P.F."/>
            <person name="Guo W.B."/>
            <person name="Han X.H."/>
            <person name="Huang E.J."/>
            <person name="Li L.F."/>
            <person name="Wei W."/>
            <person name="Gao Y.C."/>
            <person name="Liu J.Z."/>
            <person name="Shao H.Z."/>
            <person name="Wang X."/>
            <person name="Wang C.C."/>
            <person name="Yang T.C."/>
            <person name="Huo Q.B."/>
            <person name="Li W."/>
            <person name="Chen H.Y."/>
            <person name="Chen S.E."/>
            <person name="Zhou L.G."/>
            <person name="Ni X.B."/>
            <person name="Tian J.H."/>
            <person name="Sheng Y."/>
            <person name="Liu T."/>
            <person name="Pan Y.S."/>
            <person name="Xia L.Y."/>
            <person name="Li J."/>
            <person name="Zhao F."/>
            <person name="Cao W.C."/>
        </authorList>
    </citation>
    <scope>NUCLEOTIDE SEQUENCE [LARGE SCALE GENOMIC DNA]</scope>
    <source>
        <strain evidence="5">HaeL-2018</strain>
    </source>
</reference>
<comment type="similarity">
    <text evidence="4">Belongs to the adenylate kinase family.</text>
</comment>
<keyword evidence="3 4" id="KW-0418">Kinase</keyword>
<keyword evidence="2" id="KW-0547">Nucleotide-binding</keyword>
<sequence length="213" mass="24256">MFLASFDLSFFQPPPIEPLDVKVPVVFVFGSGKGTQCEKIVKKYDFTHISSGDLLRAEVQSGSERGREMSEIMKKGELVPLDIVLQLLKEGIKKSMDKSKGFLIDGYPRNTEQGDRFEAERRSETQVCKCTHLLYFEVADETMKSRLIKRGETSGREDDNEATIIKRLKTFHEESEPVLEKYKSMVKKVSAEDDPDKVFEAVVPVMDEIIKPK</sequence>
<evidence type="ECO:0000256" key="3">
    <source>
        <dbReference type="ARBA" id="ARBA00022777"/>
    </source>
</evidence>
<dbReference type="PANTHER" id="PTHR23359">
    <property type="entry name" value="NUCLEOTIDE KINASE"/>
    <property type="match status" value="1"/>
</dbReference>
<dbReference type="OMA" id="GTQCDRM"/>
<dbReference type="PRINTS" id="PR00094">
    <property type="entry name" value="ADENYLTKNASE"/>
</dbReference>
<dbReference type="InterPro" id="IPR033690">
    <property type="entry name" value="Adenylat_kinase_CS"/>
</dbReference>
<comment type="caution">
    <text evidence="5">The sequence shown here is derived from an EMBL/GenBank/DDBJ whole genome shotgun (WGS) entry which is preliminary data.</text>
</comment>
<dbReference type="GO" id="GO:0019205">
    <property type="term" value="F:nucleobase-containing compound kinase activity"/>
    <property type="evidence" value="ECO:0007669"/>
    <property type="project" value="InterPro"/>
</dbReference>
<dbReference type="CDD" id="cd01428">
    <property type="entry name" value="ADK"/>
    <property type="match status" value="1"/>
</dbReference>
<organism evidence="5 6">
    <name type="scientific">Haemaphysalis longicornis</name>
    <name type="common">Bush tick</name>
    <dbReference type="NCBI Taxonomy" id="44386"/>
    <lineage>
        <taxon>Eukaryota</taxon>
        <taxon>Metazoa</taxon>
        <taxon>Ecdysozoa</taxon>
        <taxon>Arthropoda</taxon>
        <taxon>Chelicerata</taxon>
        <taxon>Arachnida</taxon>
        <taxon>Acari</taxon>
        <taxon>Parasitiformes</taxon>
        <taxon>Ixodida</taxon>
        <taxon>Ixodoidea</taxon>
        <taxon>Ixodidae</taxon>
        <taxon>Haemaphysalinae</taxon>
        <taxon>Haemaphysalis</taxon>
    </lineage>
</organism>
<dbReference type="GO" id="GO:0006139">
    <property type="term" value="P:nucleobase-containing compound metabolic process"/>
    <property type="evidence" value="ECO:0007669"/>
    <property type="project" value="InterPro"/>
</dbReference>
<dbReference type="AlphaFoldDB" id="A0A9J6GMW4"/>
<evidence type="ECO:0000313" key="6">
    <source>
        <dbReference type="Proteomes" id="UP000821853"/>
    </source>
</evidence>
<accession>A0A9J6GMW4</accession>
<dbReference type="InterPro" id="IPR000850">
    <property type="entry name" value="Adenylat/UMP-CMP_kin"/>
</dbReference>
<evidence type="ECO:0000256" key="2">
    <source>
        <dbReference type="ARBA" id="ARBA00022741"/>
    </source>
</evidence>
<evidence type="ECO:0000256" key="4">
    <source>
        <dbReference type="RuleBase" id="RU003330"/>
    </source>
</evidence>
<protein>
    <recommendedName>
        <fullName evidence="7">Adenylate kinase</fullName>
    </recommendedName>
</protein>
<evidence type="ECO:0008006" key="7">
    <source>
        <dbReference type="Google" id="ProtNLM"/>
    </source>
</evidence>
<dbReference type="InterPro" id="IPR027417">
    <property type="entry name" value="P-loop_NTPase"/>
</dbReference>
<proteinExistence type="inferred from homology"/>